<keyword evidence="4" id="KW-1185">Reference proteome</keyword>
<dbReference type="GeneID" id="20348982"/>
<reference evidence="3" key="4">
    <citation type="journal article" date="2015" name="G3 (Bethesda)">
        <title>Genome sequences of three phytopathogenic species of the Magnaporthaceae family of fungi.</title>
        <authorList>
            <person name="Okagaki L.H."/>
            <person name="Nunes C.C."/>
            <person name="Sailsbery J."/>
            <person name="Clay B."/>
            <person name="Brown D."/>
            <person name="John T."/>
            <person name="Oh Y."/>
            <person name="Young N."/>
            <person name="Fitzgerald M."/>
            <person name="Haas B.J."/>
            <person name="Zeng Q."/>
            <person name="Young S."/>
            <person name="Adiconis X."/>
            <person name="Fan L."/>
            <person name="Levin J.Z."/>
            <person name="Mitchell T.K."/>
            <person name="Okubara P.A."/>
            <person name="Farman M.L."/>
            <person name="Kohn L.M."/>
            <person name="Birren B."/>
            <person name="Ma L.-J."/>
            <person name="Dean R.A."/>
        </authorList>
    </citation>
    <scope>NUCLEOTIDE SEQUENCE</scope>
    <source>
        <strain evidence="3">R3-111a-1</strain>
    </source>
</reference>
<dbReference type="Proteomes" id="UP000006039">
    <property type="component" value="Unassembled WGS sequence"/>
</dbReference>
<dbReference type="AlphaFoldDB" id="J3P4T8"/>
<reference evidence="2" key="2">
    <citation type="submission" date="2010-07" db="EMBL/GenBank/DDBJ databases">
        <authorList>
            <consortium name="The Broad Institute Genome Sequencing Platform"/>
            <consortium name="Broad Institute Genome Sequencing Center for Infectious Disease"/>
            <person name="Ma L.-J."/>
            <person name="Dead R."/>
            <person name="Young S."/>
            <person name="Zeng Q."/>
            <person name="Koehrsen M."/>
            <person name="Alvarado L."/>
            <person name="Berlin A."/>
            <person name="Chapman S.B."/>
            <person name="Chen Z."/>
            <person name="Freedman E."/>
            <person name="Gellesch M."/>
            <person name="Goldberg J."/>
            <person name="Griggs A."/>
            <person name="Gujja S."/>
            <person name="Heilman E.R."/>
            <person name="Heiman D."/>
            <person name="Hepburn T."/>
            <person name="Howarth C."/>
            <person name="Jen D."/>
            <person name="Larson L."/>
            <person name="Mehta T."/>
            <person name="Neiman D."/>
            <person name="Pearson M."/>
            <person name="Roberts A."/>
            <person name="Saif S."/>
            <person name="Shea T."/>
            <person name="Shenoy N."/>
            <person name="Sisk P."/>
            <person name="Stolte C."/>
            <person name="Sykes S."/>
            <person name="Walk T."/>
            <person name="White J."/>
            <person name="Yandava C."/>
            <person name="Haas B."/>
            <person name="Nusbaum C."/>
            <person name="Birren B."/>
        </authorList>
    </citation>
    <scope>NUCLEOTIDE SEQUENCE</scope>
    <source>
        <strain evidence="2">R3-111a-1</strain>
    </source>
</reference>
<dbReference type="EMBL" id="GL385398">
    <property type="protein sequence ID" value="EJT74686.1"/>
    <property type="molecule type" value="Genomic_DNA"/>
</dbReference>
<dbReference type="eggNOG" id="ENOG502T495">
    <property type="taxonomic scope" value="Eukaryota"/>
</dbReference>
<protein>
    <submittedName>
        <fullName evidence="2 3">Uncharacterized protein</fullName>
    </submittedName>
</protein>
<evidence type="ECO:0000256" key="1">
    <source>
        <dbReference type="SAM" id="MobiDB-lite"/>
    </source>
</evidence>
<sequence length="582" mass="62616">MSSAPGGYESESGQPTAATEDITLDWNIPGLDEVPFYDPNAIYDTKPEEILADDPVTDVALKKQIIVDSDSATRSQSRKGGENDPLIFGKETSDYTLKVERLVWVDGWRESTGDAAHRQRRGEMTLVVLKLGFNTKTKNSKVGFARAELRFRAKDKHGKDPEVVAWGPFRRIQTWNAWKAQRDINTKNEQKLDLGYAGQKGSLGRTTEDKTSWERIDFDSGKSTDLANLKKTGSGANGVMWTVSQNQIHNQGVAPEIRIGVLFSRPNADRYLVDFRLTAITGPVRELWEKIKGGVAGVSGDSIPWTATPNPGDKTNYFHEGADIINSIDIENLGRLVSKTDCTDLNPAWLNAWERFEVPQPKAAPDNKDKEDAAAIGPEIVATAAAAAAAAAAATLVLAAKPASAAQPTAQAEAVVKEQQAARLAEFTAENLTGASVAQAGEGSPSARKHGTAANTATDKDAADALQPPRYTAGPPHPHEADNSASGAAGAQSAHPKTAGRASEQPIAPAGQLPGPWTSSQFNADYTGYDVYSRLVSLEARAARAEERIARQDERIARRDELILKLRDALAGEGTTFSTPID</sequence>
<reference evidence="2" key="3">
    <citation type="submission" date="2010-09" db="EMBL/GenBank/DDBJ databases">
        <title>Annotation of Gaeumannomyces graminis var. tritici R3-111a-1.</title>
        <authorList>
            <consortium name="The Broad Institute Genome Sequencing Platform"/>
            <person name="Ma L.-J."/>
            <person name="Dead R."/>
            <person name="Young S.K."/>
            <person name="Zeng Q."/>
            <person name="Gargeya S."/>
            <person name="Fitzgerald M."/>
            <person name="Haas B."/>
            <person name="Abouelleil A."/>
            <person name="Alvarado L."/>
            <person name="Arachchi H.M."/>
            <person name="Berlin A."/>
            <person name="Brown A."/>
            <person name="Chapman S.B."/>
            <person name="Chen Z."/>
            <person name="Dunbar C."/>
            <person name="Freedman E."/>
            <person name="Gearin G."/>
            <person name="Gellesch M."/>
            <person name="Goldberg J."/>
            <person name="Griggs A."/>
            <person name="Gujja S."/>
            <person name="Heiman D."/>
            <person name="Howarth C."/>
            <person name="Larson L."/>
            <person name="Lui A."/>
            <person name="MacDonald P.J.P."/>
            <person name="Mehta T."/>
            <person name="Montmayeur A."/>
            <person name="Murphy C."/>
            <person name="Neiman D."/>
            <person name="Pearson M."/>
            <person name="Priest M."/>
            <person name="Roberts A."/>
            <person name="Saif S."/>
            <person name="Shea T."/>
            <person name="Shenoy N."/>
            <person name="Sisk P."/>
            <person name="Stolte C."/>
            <person name="Sykes S."/>
            <person name="Yandava C."/>
            <person name="Wortman J."/>
            <person name="Nusbaum C."/>
            <person name="Birren B."/>
        </authorList>
    </citation>
    <scope>NUCLEOTIDE SEQUENCE</scope>
    <source>
        <strain evidence="2">R3-111a-1</strain>
    </source>
</reference>
<dbReference type="VEuPathDB" id="FungiDB:GGTG_08524"/>
<reference evidence="3" key="5">
    <citation type="submission" date="2018-04" db="UniProtKB">
        <authorList>
            <consortium name="EnsemblFungi"/>
        </authorList>
    </citation>
    <scope>IDENTIFICATION</scope>
    <source>
        <strain evidence="3">R3-111a-1</strain>
    </source>
</reference>
<accession>J3P4T8</accession>
<feature type="region of interest" description="Disordered" evidence="1">
    <location>
        <begin position="436"/>
        <end position="516"/>
    </location>
</feature>
<dbReference type="RefSeq" id="XP_009224630.1">
    <property type="nucleotide sequence ID" value="XM_009226366.1"/>
</dbReference>
<gene>
    <name evidence="3" type="primary">20348982</name>
    <name evidence="2" type="ORF">GGTG_08524</name>
</gene>
<proteinExistence type="predicted"/>
<name>J3P4T8_GAET3</name>
<feature type="compositionally biased region" description="Low complexity" evidence="1">
    <location>
        <begin position="484"/>
        <end position="494"/>
    </location>
</feature>
<evidence type="ECO:0000313" key="2">
    <source>
        <dbReference type="EMBL" id="EJT74686.1"/>
    </source>
</evidence>
<dbReference type="HOGENOM" id="CLU_033554_0_0_1"/>
<reference evidence="4" key="1">
    <citation type="submission" date="2010-07" db="EMBL/GenBank/DDBJ databases">
        <title>The genome sequence of Gaeumannomyces graminis var. tritici strain R3-111a-1.</title>
        <authorList>
            <consortium name="The Broad Institute Genome Sequencing Platform"/>
            <person name="Ma L.-J."/>
            <person name="Dead R."/>
            <person name="Young S."/>
            <person name="Zeng Q."/>
            <person name="Koehrsen M."/>
            <person name="Alvarado L."/>
            <person name="Berlin A."/>
            <person name="Chapman S.B."/>
            <person name="Chen Z."/>
            <person name="Freedman E."/>
            <person name="Gellesch M."/>
            <person name="Goldberg J."/>
            <person name="Griggs A."/>
            <person name="Gujja S."/>
            <person name="Heilman E.R."/>
            <person name="Heiman D."/>
            <person name="Hepburn T."/>
            <person name="Howarth C."/>
            <person name="Jen D."/>
            <person name="Larson L."/>
            <person name="Mehta T."/>
            <person name="Neiman D."/>
            <person name="Pearson M."/>
            <person name="Roberts A."/>
            <person name="Saif S."/>
            <person name="Shea T."/>
            <person name="Shenoy N."/>
            <person name="Sisk P."/>
            <person name="Stolte C."/>
            <person name="Sykes S."/>
            <person name="Walk T."/>
            <person name="White J."/>
            <person name="Yandava C."/>
            <person name="Haas B."/>
            <person name="Nusbaum C."/>
            <person name="Birren B."/>
        </authorList>
    </citation>
    <scope>NUCLEOTIDE SEQUENCE [LARGE SCALE GENOMIC DNA]</scope>
    <source>
        <strain evidence="4">R3-111a-1</strain>
    </source>
</reference>
<evidence type="ECO:0000313" key="3">
    <source>
        <dbReference type="EnsemblFungi" id="EJT74686"/>
    </source>
</evidence>
<evidence type="ECO:0000313" key="4">
    <source>
        <dbReference type="Proteomes" id="UP000006039"/>
    </source>
</evidence>
<organism evidence="2">
    <name type="scientific">Gaeumannomyces tritici (strain R3-111a-1)</name>
    <name type="common">Wheat and barley take-all root rot fungus</name>
    <name type="synonym">Gaeumannomyces graminis var. tritici</name>
    <dbReference type="NCBI Taxonomy" id="644352"/>
    <lineage>
        <taxon>Eukaryota</taxon>
        <taxon>Fungi</taxon>
        <taxon>Dikarya</taxon>
        <taxon>Ascomycota</taxon>
        <taxon>Pezizomycotina</taxon>
        <taxon>Sordariomycetes</taxon>
        <taxon>Sordariomycetidae</taxon>
        <taxon>Magnaporthales</taxon>
        <taxon>Magnaporthaceae</taxon>
        <taxon>Gaeumannomyces</taxon>
    </lineage>
</organism>
<dbReference type="OrthoDB" id="5030973at2759"/>
<dbReference type="EnsemblFungi" id="EJT74686">
    <property type="protein sequence ID" value="EJT74686"/>
    <property type="gene ID" value="GGTG_08524"/>
</dbReference>